<comment type="similarity">
    <text evidence="2">Belongs to the acetate uptake transporter (AceTr) (TC 2.A.96) family.</text>
</comment>
<evidence type="ECO:0000256" key="3">
    <source>
        <dbReference type="ARBA" id="ARBA00022692"/>
    </source>
</evidence>
<evidence type="ECO:0000256" key="1">
    <source>
        <dbReference type="ARBA" id="ARBA00004141"/>
    </source>
</evidence>
<evidence type="ECO:0000313" key="7">
    <source>
        <dbReference type="Proteomes" id="UP000249915"/>
    </source>
</evidence>
<keyword evidence="5" id="KW-0472">Membrane</keyword>
<dbReference type="EMBL" id="MASW01000005">
    <property type="protein sequence ID" value="PXY22212.1"/>
    <property type="molecule type" value="Genomic_DNA"/>
</dbReference>
<name>A0A2V4ANN2_9PSEU</name>
<dbReference type="InterPro" id="IPR000791">
    <property type="entry name" value="Gpr1/Fun34/SatP-like"/>
</dbReference>
<reference evidence="6 7" key="1">
    <citation type="submission" date="2016-07" db="EMBL/GenBank/DDBJ databases">
        <title>Draft genome sequence of Prauserella muralis DSM 45305, isolated from a mould-covered wall in an indoor environment.</title>
        <authorList>
            <person name="Ruckert C."/>
            <person name="Albersmeier A."/>
            <person name="Jiang C.-L."/>
            <person name="Jiang Y."/>
            <person name="Kalinowski J."/>
            <person name="Schneider O."/>
            <person name="Winkler A."/>
            <person name="Zotchev S.B."/>
        </authorList>
    </citation>
    <scope>NUCLEOTIDE SEQUENCE [LARGE SCALE GENOMIC DNA]</scope>
    <source>
        <strain evidence="6 7">DSM 45305</strain>
    </source>
</reference>
<dbReference type="PANTHER" id="PTHR31123">
    <property type="entry name" value="ACCUMULATION OF DYADS PROTEIN 2-RELATED"/>
    <property type="match status" value="1"/>
</dbReference>
<dbReference type="PANTHER" id="PTHR31123:SF1">
    <property type="entry name" value="ACCUMULATION OF DYADS PROTEIN 2-RELATED"/>
    <property type="match status" value="1"/>
</dbReference>
<evidence type="ECO:0000256" key="4">
    <source>
        <dbReference type="ARBA" id="ARBA00022989"/>
    </source>
</evidence>
<gene>
    <name evidence="6" type="ORF">BAY60_20195</name>
</gene>
<accession>A0A2V4ANN2</accession>
<sequence length="256" mass="26434">MTRSAAVSDGRTRAADGNGNANEFTFWREHTNINLSPVAAPSVLGLWGFAVSTFMVAANIAGWYGNDTTTPLVLAPMAFAFGGIAQFLAGMWSYRARDALATGIHGAWGSFWIAYGIYHLLVALGIVPGTATSPVAATAFGFWFIGLAAITWIGAFAAMAENLAVSLVLLTLAAGSTLLAIGLIGGFGGVEIAAGWTLVASAGVAFYTGSAMVLEATYKRVVLPMGKRGPEPNAPGAKPKEMIQFQAGEPGVKAGQ</sequence>
<dbReference type="AlphaFoldDB" id="A0A2V4ANN2"/>
<dbReference type="Proteomes" id="UP000249915">
    <property type="component" value="Unassembled WGS sequence"/>
</dbReference>
<dbReference type="GO" id="GO:0015123">
    <property type="term" value="F:acetate transmembrane transporter activity"/>
    <property type="evidence" value="ECO:0007669"/>
    <property type="project" value="TreeGrafter"/>
</dbReference>
<comment type="subcellular location">
    <subcellularLocation>
        <location evidence="1">Membrane</location>
        <topology evidence="1">Multi-pass membrane protein</topology>
    </subcellularLocation>
</comment>
<dbReference type="OrthoDB" id="9787939at2"/>
<keyword evidence="7" id="KW-1185">Reference proteome</keyword>
<evidence type="ECO:0000256" key="2">
    <source>
        <dbReference type="ARBA" id="ARBA00005587"/>
    </source>
</evidence>
<dbReference type="InterPro" id="IPR051633">
    <property type="entry name" value="AceTr"/>
</dbReference>
<keyword evidence="4" id="KW-1133">Transmembrane helix</keyword>
<evidence type="ECO:0000313" key="6">
    <source>
        <dbReference type="EMBL" id="PXY22212.1"/>
    </source>
</evidence>
<dbReference type="NCBIfam" id="NF038013">
    <property type="entry name" value="AceTr_1"/>
    <property type="match status" value="1"/>
</dbReference>
<evidence type="ECO:0000256" key="5">
    <source>
        <dbReference type="ARBA" id="ARBA00023136"/>
    </source>
</evidence>
<protein>
    <submittedName>
        <fullName evidence="6">Uncharacterized protein</fullName>
    </submittedName>
</protein>
<dbReference type="RefSeq" id="WP_112282814.1">
    <property type="nucleotide sequence ID" value="NZ_MASW01000005.1"/>
</dbReference>
<proteinExistence type="inferred from homology"/>
<organism evidence="6 7">
    <name type="scientific">Prauserella muralis</name>
    <dbReference type="NCBI Taxonomy" id="588067"/>
    <lineage>
        <taxon>Bacteria</taxon>
        <taxon>Bacillati</taxon>
        <taxon>Actinomycetota</taxon>
        <taxon>Actinomycetes</taxon>
        <taxon>Pseudonocardiales</taxon>
        <taxon>Pseudonocardiaceae</taxon>
        <taxon>Prauserella</taxon>
    </lineage>
</organism>
<comment type="caution">
    <text evidence="6">The sequence shown here is derived from an EMBL/GenBank/DDBJ whole genome shotgun (WGS) entry which is preliminary data.</text>
</comment>
<dbReference type="Pfam" id="PF01184">
    <property type="entry name" value="Gpr1_Fun34_YaaH"/>
    <property type="match status" value="1"/>
</dbReference>
<keyword evidence="3" id="KW-0812">Transmembrane</keyword>
<dbReference type="GO" id="GO:0005886">
    <property type="term" value="C:plasma membrane"/>
    <property type="evidence" value="ECO:0007669"/>
    <property type="project" value="TreeGrafter"/>
</dbReference>